<dbReference type="Gene3D" id="3.40.50.300">
    <property type="entry name" value="P-loop containing nucleotide triphosphate hydrolases"/>
    <property type="match status" value="1"/>
</dbReference>
<dbReference type="PANTHER" id="PTHR45964:SF5">
    <property type="entry name" value="WSCD FAMILY MEMBER CG9164"/>
    <property type="match status" value="1"/>
</dbReference>
<dbReference type="SUPFAM" id="SSF52540">
    <property type="entry name" value="P-loop containing nucleoside triphosphate hydrolases"/>
    <property type="match status" value="1"/>
</dbReference>
<dbReference type="PANTHER" id="PTHR45964">
    <property type="entry name" value="WSCD FAMILY MEMBER CG9164"/>
    <property type="match status" value="1"/>
</dbReference>
<name>A0A8B7P5X3_HYAAZ</name>
<gene>
    <name evidence="3" type="primary">LOC108677614</name>
</gene>
<proteinExistence type="inferred from homology"/>
<dbReference type="RefSeq" id="XP_018021355.1">
    <property type="nucleotide sequence ID" value="XM_018165866.2"/>
</dbReference>
<dbReference type="Proteomes" id="UP000694843">
    <property type="component" value="Unplaced"/>
</dbReference>
<keyword evidence="2" id="KW-1185">Reference proteome</keyword>
<feature type="non-terminal residue" evidence="3">
    <location>
        <position position="176"/>
    </location>
</feature>
<accession>A0A8B7P5X3</accession>
<evidence type="ECO:0000313" key="2">
    <source>
        <dbReference type="Proteomes" id="UP000694843"/>
    </source>
</evidence>
<evidence type="ECO:0000256" key="1">
    <source>
        <dbReference type="ARBA" id="ARBA00010236"/>
    </source>
</evidence>
<dbReference type="GeneID" id="108677614"/>
<dbReference type="InterPro" id="IPR027417">
    <property type="entry name" value="P-loop_NTPase"/>
</dbReference>
<protein>
    <submittedName>
        <fullName evidence="3">WSC domain-containing protein 1</fullName>
    </submittedName>
</protein>
<sequence>MQVFMRKTFLKTICVIFFTSAFLIFALRITRPAETNNPLIGINAQQLRWNYSGGEFLGLPEHPPFQQDLQSPISAHPWPNDTTCSRFETRLGVDIPRVYLISFPRSGNTWTRYLVEGATGIFTGSVYVDQKLYNLGYLGEEQNITSNTTLLIKDHLTGGKPAPRDGPIILLIRDPR</sequence>
<reference evidence="3" key="1">
    <citation type="submission" date="2025-08" db="UniProtKB">
        <authorList>
            <consortium name="RefSeq"/>
        </authorList>
    </citation>
    <scope>IDENTIFICATION</scope>
    <source>
        <tissue evidence="3">Whole organism</tissue>
    </source>
</reference>
<comment type="similarity">
    <text evidence="1">Belongs to the WSCD family.</text>
</comment>
<evidence type="ECO:0000313" key="3">
    <source>
        <dbReference type="RefSeq" id="XP_018021355.1"/>
    </source>
</evidence>
<dbReference type="AlphaFoldDB" id="A0A8B7P5X3"/>
<dbReference type="OrthoDB" id="6355878at2759"/>
<dbReference type="KEGG" id="hazt:108677614"/>
<dbReference type="InterPro" id="IPR051589">
    <property type="entry name" value="Sialate-O-sulfotransferase"/>
</dbReference>
<organism evidence="2 3">
    <name type="scientific">Hyalella azteca</name>
    <name type="common">Amphipod</name>
    <dbReference type="NCBI Taxonomy" id="294128"/>
    <lineage>
        <taxon>Eukaryota</taxon>
        <taxon>Metazoa</taxon>
        <taxon>Ecdysozoa</taxon>
        <taxon>Arthropoda</taxon>
        <taxon>Crustacea</taxon>
        <taxon>Multicrustacea</taxon>
        <taxon>Malacostraca</taxon>
        <taxon>Eumalacostraca</taxon>
        <taxon>Peracarida</taxon>
        <taxon>Amphipoda</taxon>
        <taxon>Senticaudata</taxon>
        <taxon>Talitrida</taxon>
        <taxon>Talitroidea</taxon>
        <taxon>Hyalellidae</taxon>
        <taxon>Hyalella</taxon>
    </lineage>
</organism>